<evidence type="ECO:0000313" key="6">
    <source>
        <dbReference type="Proteomes" id="UP000254507"/>
    </source>
</evidence>
<organism evidence="4 6">
    <name type="scientific">Actinobacillus seminis</name>
    <dbReference type="NCBI Taxonomy" id="722"/>
    <lineage>
        <taxon>Bacteria</taxon>
        <taxon>Pseudomonadati</taxon>
        <taxon>Pseudomonadota</taxon>
        <taxon>Gammaproteobacteria</taxon>
        <taxon>Pasteurellales</taxon>
        <taxon>Pasteurellaceae</taxon>
        <taxon>Actinobacillus</taxon>
    </lineage>
</organism>
<dbReference type="Proteomes" id="UP000215738">
    <property type="component" value="Unassembled WGS sequence"/>
</dbReference>
<reference evidence="3 5" key="1">
    <citation type="submission" date="2017-07" db="EMBL/GenBank/DDBJ databases">
        <title>Virulence factors identified in Actinobacillus seminis.</title>
        <authorList>
            <person name="Negrete-Abascal E."/>
            <person name="Vaca-Pacheco S."/>
            <person name="Montes-Garcia F."/>
            <person name="Leyto-Gil A.M."/>
            <person name="Fragoso-Garcia E."/>
            <person name="Carvente-Garcia R."/>
            <person name="Perez-Agueros S."/>
            <person name="Castelan-Sanchez H.G."/>
            <person name="Garcia-Molina A."/>
            <person name="Villamar T.E."/>
            <person name="Vazquez-Cruz C."/>
        </authorList>
    </citation>
    <scope>NUCLEOTIDE SEQUENCE [LARGE SCALE GENOMIC DNA]</scope>
    <source>
        <strain evidence="3 5">ATCC 15768</strain>
    </source>
</reference>
<evidence type="ECO:0000256" key="2">
    <source>
        <dbReference type="SAM" id="MobiDB-lite"/>
    </source>
</evidence>
<protein>
    <submittedName>
        <fullName evidence="4">Membrane-bound metallopeptidase</fullName>
    </submittedName>
</protein>
<dbReference type="AlphaFoldDB" id="A0A263HE05"/>
<dbReference type="EMBL" id="NLFK01000004">
    <property type="protein sequence ID" value="OZN25119.1"/>
    <property type="molecule type" value="Genomic_DNA"/>
</dbReference>
<name>A0A263HE05_9PAST</name>
<gene>
    <name evidence="3" type="ORF">CFY87_05255</name>
    <name evidence="4" type="ORF">NCTC10851_00030</name>
</gene>
<reference evidence="4 6" key="2">
    <citation type="submission" date="2018-06" db="EMBL/GenBank/DDBJ databases">
        <authorList>
            <consortium name="Pathogen Informatics"/>
            <person name="Doyle S."/>
        </authorList>
    </citation>
    <scope>NUCLEOTIDE SEQUENCE [LARGE SCALE GENOMIC DNA]</scope>
    <source>
        <strain evidence="4 6">NCTC10851</strain>
    </source>
</reference>
<dbReference type="InParanoid" id="A0A263HE05"/>
<evidence type="ECO:0000256" key="1">
    <source>
        <dbReference type="SAM" id="Coils"/>
    </source>
</evidence>
<evidence type="ECO:0000313" key="3">
    <source>
        <dbReference type="EMBL" id="OZN25119.1"/>
    </source>
</evidence>
<evidence type="ECO:0000313" key="4">
    <source>
        <dbReference type="EMBL" id="SUU33831.1"/>
    </source>
</evidence>
<accession>A0A263HE05</accession>
<feature type="region of interest" description="Disordered" evidence="2">
    <location>
        <begin position="39"/>
        <end position="58"/>
    </location>
</feature>
<dbReference type="EMBL" id="UFSB01000001">
    <property type="protein sequence ID" value="SUU33831.1"/>
    <property type="molecule type" value="Genomic_DNA"/>
</dbReference>
<proteinExistence type="predicted"/>
<keyword evidence="1" id="KW-0175">Coiled coil</keyword>
<evidence type="ECO:0000313" key="5">
    <source>
        <dbReference type="Proteomes" id="UP000215738"/>
    </source>
</evidence>
<dbReference type="Proteomes" id="UP000254507">
    <property type="component" value="Unassembled WGS sequence"/>
</dbReference>
<sequence length="276" mass="29148">MVKGQDGNFHKEGKPDEKLSVDEVKKVVIKADPTATPIGISNVASGLGLPAPETDPQKAAEAKQKTAELTKAVEYSMKEVAQKAKELSEKVQNVTDLKQTVSVLKQAIEATPEGPAKANVAKQLTDSEGKLVEAQKALDTAKAGLNKARQDLAKANDAYEKNYEGYAKVADLVSADSQADLSNVATIADLQAVAKSGMKFKGNDGMEARTPLSGTLEIKGEGGTFDSSAAGNIKVEMAKDGKGLEVKLSDTLKNMTFFETKETAEGNKSCRITGNS</sequence>
<keyword evidence="5" id="KW-1185">Reference proteome</keyword>
<feature type="coiled-coil region" evidence="1">
    <location>
        <begin position="131"/>
        <end position="162"/>
    </location>
</feature>